<evidence type="ECO:0000313" key="3">
    <source>
        <dbReference type="Proteomes" id="UP000295453"/>
    </source>
</evidence>
<dbReference type="AlphaFoldDB" id="A0A4R1BYR2"/>
<keyword evidence="1" id="KW-1133">Transmembrane helix</keyword>
<reference evidence="2 3" key="1">
    <citation type="submission" date="2019-03" db="EMBL/GenBank/DDBJ databases">
        <authorList>
            <person name="Kim M.K.M."/>
        </authorList>
    </citation>
    <scope>NUCLEOTIDE SEQUENCE [LARGE SCALE GENOMIC DNA]</scope>
    <source>
        <strain evidence="2 3">18JY15-6</strain>
    </source>
</reference>
<keyword evidence="3" id="KW-1185">Reference proteome</keyword>
<dbReference type="Proteomes" id="UP000295453">
    <property type="component" value="Unassembled WGS sequence"/>
</dbReference>
<protein>
    <submittedName>
        <fullName evidence="2">SHOCT domain-containing protein</fullName>
    </submittedName>
</protein>
<accession>A0A4R1BYR2</accession>
<dbReference type="EMBL" id="SJZJ01000022">
    <property type="protein sequence ID" value="TCJ22556.1"/>
    <property type="molecule type" value="Genomic_DNA"/>
</dbReference>
<feature type="transmembrane region" description="Helical" evidence="1">
    <location>
        <begin position="59"/>
        <end position="78"/>
    </location>
</feature>
<comment type="caution">
    <text evidence="2">The sequence shown here is derived from an EMBL/GenBank/DDBJ whole genome shotgun (WGS) entry which is preliminary data.</text>
</comment>
<evidence type="ECO:0000256" key="1">
    <source>
        <dbReference type="SAM" id="Phobius"/>
    </source>
</evidence>
<gene>
    <name evidence="2" type="ORF">EPD65_12485</name>
</gene>
<keyword evidence="1" id="KW-0812">Transmembrane</keyword>
<keyword evidence="1" id="KW-0472">Membrane</keyword>
<dbReference type="RefSeq" id="WP_131584621.1">
    <property type="nucleotide sequence ID" value="NZ_SJZJ01000022.1"/>
</dbReference>
<organism evidence="2 3">
    <name type="scientific">Nocardioides jejuensis</name>
    <dbReference type="NCBI Taxonomy" id="2502782"/>
    <lineage>
        <taxon>Bacteria</taxon>
        <taxon>Bacillati</taxon>
        <taxon>Actinomycetota</taxon>
        <taxon>Actinomycetes</taxon>
        <taxon>Propionibacteriales</taxon>
        <taxon>Nocardioidaceae</taxon>
        <taxon>Nocardioides</taxon>
    </lineage>
</organism>
<proteinExistence type="predicted"/>
<evidence type="ECO:0000313" key="2">
    <source>
        <dbReference type="EMBL" id="TCJ22556.1"/>
    </source>
</evidence>
<name>A0A4R1BYR2_9ACTN</name>
<dbReference type="OrthoDB" id="3788317at2"/>
<sequence>MTTVPFSVVSAADDSTDAFPNDLADDCPEYGQLPTYTSTDGDHWTVDCGSDMSAGGVPGFFVVGVLLVLILGVGGTIWRVSTARRMARDSGMNVGDATAMTLLDDDGLAATYLASNLRHDQPSAPAAEGSRPTAAQRLTELQQLLAQGLITQAEHDERRRAILDEL</sequence>